<dbReference type="EMBL" id="JACHIA010000036">
    <property type="protein sequence ID" value="MBB6074020.1"/>
    <property type="molecule type" value="Genomic_DNA"/>
</dbReference>
<keyword evidence="1" id="KW-0812">Transmembrane</keyword>
<evidence type="ECO:0000256" key="1">
    <source>
        <dbReference type="SAM" id="Phobius"/>
    </source>
</evidence>
<evidence type="ECO:0000313" key="3">
    <source>
        <dbReference type="Proteomes" id="UP000582837"/>
    </source>
</evidence>
<dbReference type="Proteomes" id="UP000582837">
    <property type="component" value="Unassembled WGS sequence"/>
</dbReference>
<organism evidence="2 3">
    <name type="scientific">Longimicrobium terrae</name>
    <dbReference type="NCBI Taxonomy" id="1639882"/>
    <lineage>
        <taxon>Bacteria</taxon>
        <taxon>Pseudomonadati</taxon>
        <taxon>Gemmatimonadota</taxon>
        <taxon>Longimicrobiia</taxon>
        <taxon>Longimicrobiales</taxon>
        <taxon>Longimicrobiaceae</taxon>
        <taxon>Longimicrobium</taxon>
    </lineage>
</organism>
<sequence length="48" mass="5359">MPHDGLFSWGLALKAGAALMVLMLVITLSVLRGRAHIRQELDEDDELR</sequence>
<protein>
    <submittedName>
        <fullName evidence="2">Uncharacterized protein</fullName>
    </submittedName>
</protein>
<keyword evidence="3" id="KW-1185">Reference proteome</keyword>
<name>A0A841H7B2_9BACT</name>
<keyword evidence="1" id="KW-0472">Membrane</keyword>
<gene>
    <name evidence="2" type="ORF">HNQ61_005701</name>
</gene>
<accession>A0A841H7B2</accession>
<dbReference type="RefSeq" id="WP_170036384.1">
    <property type="nucleotide sequence ID" value="NZ_JABDTL010000002.1"/>
</dbReference>
<dbReference type="AlphaFoldDB" id="A0A841H7B2"/>
<evidence type="ECO:0000313" key="2">
    <source>
        <dbReference type="EMBL" id="MBB6074020.1"/>
    </source>
</evidence>
<feature type="transmembrane region" description="Helical" evidence="1">
    <location>
        <begin position="6"/>
        <end position="31"/>
    </location>
</feature>
<keyword evidence="1" id="KW-1133">Transmembrane helix</keyword>
<comment type="caution">
    <text evidence="2">The sequence shown here is derived from an EMBL/GenBank/DDBJ whole genome shotgun (WGS) entry which is preliminary data.</text>
</comment>
<reference evidence="2 3" key="1">
    <citation type="submission" date="2020-08" db="EMBL/GenBank/DDBJ databases">
        <title>Genomic Encyclopedia of Type Strains, Phase IV (KMG-IV): sequencing the most valuable type-strain genomes for metagenomic binning, comparative biology and taxonomic classification.</title>
        <authorList>
            <person name="Goeker M."/>
        </authorList>
    </citation>
    <scope>NUCLEOTIDE SEQUENCE [LARGE SCALE GENOMIC DNA]</scope>
    <source>
        <strain evidence="2 3">DSM 29007</strain>
    </source>
</reference>
<proteinExistence type="predicted"/>